<feature type="transmembrane region" description="Helical" evidence="1">
    <location>
        <begin position="141"/>
        <end position="161"/>
    </location>
</feature>
<dbReference type="AlphaFoldDB" id="A0A1X6NPT9"/>
<reference evidence="2 3" key="1">
    <citation type="submission" date="2017-03" db="EMBL/GenBank/DDBJ databases">
        <title>WGS assembly of Porphyra umbilicalis.</title>
        <authorList>
            <person name="Brawley S.H."/>
            <person name="Blouin N.A."/>
            <person name="Ficko-Blean E."/>
            <person name="Wheeler G.L."/>
            <person name="Lohr M."/>
            <person name="Goodson H.V."/>
            <person name="Jenkins J.W."/>
            <person name="Blaby-Haas C.E."/>
            <person name="Helliwell K.E."/>
            <person name="Chan C."/>
            <person name="Marriage T."/>
            <person name="Bhattacharya D."/>
            <person name="Klein A.S."/>
            <person name="Badis Y."/>
            <person name="Brodie J."/>
            <person name="Cao Y."/>
            <person name="Collen J."/>
            <person name="Dittami S.M."/>
            <person name="Gachon C.M."/>
            <person name="Green B.R."/>
            <person name="Karpowicz S."/>
            <person name="Kim J.W."/>
            <person name="Kudahl U."/>
            <person name="Lin S."/>
            <person name="Michel G."/>
            <person name="Mittag M."/>
            <person name="Olson B.J."/>
            <person name="Pangilinan J."/>
            <person name="Peng Y."/>
            <person name="Qiu H."/>
            <person name="Shu S."/>
            <person name="Singer J.T."/>
            <person name="Smith A.G."/>
            <person name="Sprecher B.N."/>
            <person name="Wagner V."/>
            <person name="Wang W."/>
            <person name="Wang Z.-Y."/>
            <person name="Yan J."/>
            <person name="Yarish C."/>
            <person name="Zoeuner-Riek S."/>
            <person name="Zhuang Y."/>
            <person name="Zou Y."/>
            <person name="Lindquist E.A."/>
            <person name="Grimwood J."/>
            <person name="Barry K."/>
            <person name="Rokhsar D.S."/>
            <person name="Schmutz J."/>
            <person name="Stiller J.W."/>
            <person name="Grossman A.R."/>
            <person name="Prochnik S.E."/>
        </authorList>
    </citation>
    <scope>NUCLEOTIDE SEQUENCE [LARGE SCALE GENOMIC DNA]</scope>
    <source>
        <strain evidence="2">4086291</strain>
    </source>
</reference>
<keyword evidence="1" id="KW-1133">Transmembrane helix</keyword>
<organism evidence="2 3">
    <name type="scientific">Porphyra umbilicalis</name>
    <name type="common">Purple laver</name>
    <name type="synonym">Red alga</name>
    <dbReference type="NCBI Taxonomy" id="2786"/>
    <lineage>
        <taxon>Eukaryota</taxon>
        <taxon>Rhodophyta</taxon>
        <taxon>Bangiophyceae</taxon>
        <taxon>Bangiales</taxon>
        <taxon>Bangiaceae</taxon>
        <taxon>Porphyra</taxon>
    </lineage>
</organism>
<keyword evidence="1" id="KW-0472">Membrane</keyword>
<proteinExistence type="predicted"/>
<protein>
    <submittedName>
        <fullName evidence="2">Uncharacterized protein</fullName>
    </submittedName>
</protein>
<keyword evidence="1" id="KW-0812">Transmembrane</keyword>
<keyword evidence="3" id="KW-1185">Reference proteome</keyword>
<evidence type="ECO:0000256" key="1">
    <source>
        <dbReference type="SAM" id="Phobius"/>
    </source>
</evidence>
<sequence>MHAPGVVYGADRAPCAPGSAWAIRLAGIPVALIRDPTKSYDPSILAPVIRGPEEEDYPRWWADTVTKVTAMATPPPFPHLLYMPIPGPYLRLLPIFAASTHANSEGRARRRGYLISWNHQKFWRMSMSARGQFFASVPSCVWAMEILMGFTTGGTLVAFYARDEMVRACRDPCSIVMAISAAEYLVMACNRWYEEARDGRFWLI</sequence>
<gene>
    <name evidence="2" type="ORF">BU14_0716s0001</name>
</gene>
<name>A0A1X6NPT9_PORUM</name>
<evidence type="ECO:0000313" key="2">
    <source>
        <dbReference type="EMBL" id="OSX70585.1"/>
    </source>
</evidence>
<evidence type="ECO:0000313" key="3">
    <source>
        <dbReference type="Proteomes" id="UP000218209"/>
    </source>
</evidence>
<dbReference type="EMBL" id="KV919236">
    <property type="protein sequence ID" value="OSX70585.1"/>
    <property type="molecule type" value="Genomic_DNA"/>
</dbReference>
<accession>A0A1X6NPT9</accession>
<dbReference type="Proteomes" id="UP000218209">
    <property type="component" value="Unassembled WGS sequence"/>
</dbReference>